<name>A0A6A5YU72_9PLEO</name>
<protein>
    <recommendedName>
        <fullName evidence="3">RING-type domain-containing protein</fullName>
    </recommendedName>
</protein>
<evidence type="ECO:0000256" key="1">
    <source>
        <dbReference type="PROSITE-ProRule" id="PRU00175"/>
    </source>
</evidence>
<feature type="domain" description="RING-type" evidence="3">
    <location>
        <begin position="315"/>
        <end position="370"/>
    </location>
</feature>
<feature type="region of interest" description="Disordered" evidence="2">
    <location>
        <begin position="49"/>
        <end position="68"/>
    </location>
</feature>
<feature type="compositionally biased region" description="Basic and acidic residues" evidence="2">
    <location>
        <begin position="617"/>
        <end position="633"/>
    </location>
</feature>
<proteinExistence type="predicted"/>
<evidence type="ECO:0000259" key="3">
    <source>
        <dbReference type="PROSITE" id="PS50089"/>
    </source>
</evidence>
<dbReference type="PROSITE" id="PS50089">
    <property type="entry name" value="ZF_RING_2"/>
    <property type="match status" value="1"/>
</dbReference>
<keyword evidence="5" id="KW-1185">Reference proteome</keyword>
<accession>A0A6A5YU72</accession>
<feature type="compositionally biased region" description="Polar residues" evidence="2">
    <location>
        <begin position="640"/>
        <end position="652"/>
    </location>
</feature>
<dbReference type="InterPro" id="IPR013083">
    <property type="entry name" value="Znf_RING/FYVE/PHD"/>
</dbReference>
<evidence type="ECO:0000256" key="2">
    <source>
        <dbReference type="SAM" id="MobiDB-lite"/>
    </source>
</evidence>
<keyword evidence="1" id="KW-0479">Metal-binding</keyword>
<feature type="compositionally biased region" description="Polar residues" evidence="2">
    <location>
        <begin position="57"/>
        <end position="68"/>
    </location>
</feature>
<organism evidence="4 5">
    <name type="scientific">Lophiotrema nucula</name>
    <dbReference type="NCBI Taxonomy" id="690887"/>
    <lineage>
        <taxon>Eukaryota</taxon>
        <taxon>Fungi</taxon>
        <taxon>Dikarya</taxon>
        <taxon>Ascomycota</taxon>
        <taxon>Pezizomycotina</taxon>
        <taxon>Dothideomycetes</taxon>
        <taxon>Pleosporomycetidae</taxon>
        <taxon>Pleosporales</taxon>
        <taxon>Lophiotremataceae</taxon>
        <taxon>Lophiotrema</taxon>
    </lineage>
</organism>
<feature type="region of interest" description="Disordered" evidence="2">
    <location>
        <begin position="556"/>
        <end position="667"/>
    </location>
</feature>
<feature type="compositionally biased region" description="Basic and acidic residues" evidence="2">
    <location>
        <begin position="654"/>
        <end position="667"/>
    </location>
</feature>
<sequence length="667" mass="76457">MPNDSADDEYPRSGRDLLTLIGASIETNQLTSHQNNDVAVISPPDSPMEVDEDALGSTDQLPDEQTTTIHPDRSDYWIQAIQIYYLLQVSDFLHPLHNETALDNARSVLYEGFNTILGSTYARWVELLEQLERREDMGGPARDGSRHLNYRFIFMELVYFLDVAKPEWSISEKAQKFFWTHVRLMKHFCGCGECKTANDILMGMSEEEANNWFKVFDIDHQTVAEAVKDLMVREVEDPAFRQTSKYKQGLSECKENRQTFGRLGEEIDWLCINAVETRKSLNYTRRELGFEDDLSPESDCVEPVVTRDDIDSPDCPICFTTYEMSCIGHDSEIYEHRPVRARCNHILCAACFNNCITSGLERAYDCPQCRQSFKPPPLHETAWAALRKAFDDKDEDPEPSAKKTLDCLDAYLANLPVDLQNLRNAHFPSREKPPALHELIHHILGPTGQVLEWVDDSLSPESSEEAHYQDKARLGIEYLYLCGERLRAYLEGDTKRYRAILTQLWPIFVRYQICLFISQVDHWIYDLELQMIFDEDGSNEESTLLDHAQCEFVNMPSQAKPPMSDQQDEDNEQPRSAPAASPYSDIIEPQHSSLSGQEPPAQRIERPATPHPNAPETLHREVTAQIKRFDQRFGSRYGRTANTEPPEQSYTSREALERSSTKGGHED</sequence>
<keyword evidence="1" id="KW-0862">Zinc</keyword>
<dbReference type="EMBL" id="ML977337">
    <property type="protein sequence ID" value="KAF2110556.1"/>
    <property type="molecule type" value="Genomic_DNA"/>
</dbReference>
<reference evidence="4" key="1">
    <citation type="journal article" date="2020" name="Stud. Mycol.">
        <title>101 Dothideomycetes genomes: a test case for predicting lifestyles and emergence of pathogens.</title>
        <authorList>
            <person name="Haridas S."/>
            <person name="Albert R."/>
            <person name="Binder M."/>
            <person name="Bloem J."/>
            <person name="Labutti K."/>
            <person name="Salamov A."/>
            <person name="Andreopoulos B."/>
            <person name="Baker S."/>
            <person name="Barry K."/>
            <person name="Bills G."/>
            <person name="Bluhm B."/>
            <person name="Cannon C."/>
            <person name="Castanera R."/>
            <person name="Culley D."/>
            <person name="Daum C."/>
            <person name="Ezra D."/>
            <person name="Gonzalez J."/>
            <person name="Henrissat B."/>
            <person name="Kuo A."/>
            <person name="Liang C."/>
            <person name="Lipzen A."/>
            <person name="Lutzoni F."/>
            <person name="Magnuson J."/>
            <person name="Mondo S."/>
            <person name="Nolan M."/>
            <person name="Ohm R."/>
            <person name="Pangilinan J."/>
            <person name="Park H.-J."/>
            <person name="Ramirez L."/>
            <person name="Alfaro M."/>
            <person name="Sun H."/>
            <person name="Tritt A."/>
            <person name="Yoshinaga Y."/>
            <person name="Zwiers L.-H."/>
            <person name="Turgeon B."/>
            <person name="Goodwin S."/>
            <person name="Spatafora J."/>
            <person name="Crous P."/>
            <person name="Grigoriev I."/>
        </authorList>
    </citation>
    <scope>NUCLEOTIDE SEQUENCE</scope>
    <source>
        <strain evidence="4">CBS 627.86</strain>
    </source>
</reference>
<dbReference type="SUPFAM" id="SSF57850">
    <property type="entry name" value="RING/U-box"/>
    <property type="match status" value="1"/>
</dbReference>
<dbReference type="Proteomes" id="UP000799770">
    <property type="component" value="Unassembled WGS sequence"/>
</dbReference>
<evidence type="ECO:0000313" key="4">
    <source>
        <dbReference type="EMBL" id="KAF2110556.1"/>
    </source>
</evidence>
<dbReference type="AlphaFoldDB" id="A0A6A5YU72"/>
<dbReference type="InterPro" id="IPR001841">
    <property type="entry name" value="Znf_RING"/>
</dbReference>
<evidence type="ECO:0000313" key="5">
    <source>
        <dbReference type="Proteomes" id="UP000799770"/>
    </source>
</evidence>
<keyword evidence="1" id="KW-0863">Zinc-finger</keyword>
<dbReference type="Gene3D" id="3.30.40.10">
    <property type="entry name" value="Zinc/RING finger domain, C3HC4 (zinc finger)"/>
    <property type="match status" value="1"/>
</dbReference>
<gene>
    <name evidence="4" type="ORF">BDV96DRAFT_650673</name>
</gene>
<dbReference type="GO" id="GO:0008270">
    <property type="term" value="F:zinc ion binding"/>
    <property type="evidence" value="ECO:0007669"/>
    <property type="project" value="UniProtKB-KW"/>
</dbReference>